<keyword evidence="2" id="KW-1185">Reference proteome</keyword>
<protein>
    <submittedName>
        <fullName evidence="1">Uncharacterized protein</fullName>
    </submittedName>
</protein>
<dbReference type="EMBL" id="JAIWYP010000009">
    <property type="protein sequence ID" value="KAH3769961.1"/>
    <property type="molecule type" value="Genomic_DNA"/>
</dbReference>
<reference evidence="1" key="1">
    <citation type="journal article" date="2019" name="bioRxiv">
        <title>The Genome of the Zebra Mussel, Dreissena polymorpha: A Resource for Invasive Species Research.</title>
        <authorList>
            <person name="McCartney M.A."/>
            <person name="Auch B."/>
            <person name="Kono T."/>
            <person name="Mallez S."/>
            <person name="Zhang Y."/>
            <person name="Obille A."/>
            <person name="Becker A."/>
            <person name="Abrahante J.E."/>
            <person name="Garbe J."/>
            <person name="Badalamenti J.P."/>
            <person name="Herman A."/>
            <person name="Mangelson H."/>
            <person name="Liachko I."/>
            <person name="Sullivan S."/>
            <person name="Sone E.D."/>
            <person name="Koren S."/>
            <person name="Silverstein K.A.T."/>
            <person name="Beckman K.B."/>
            <person name="Gohl D.M."/>
        </authorList>
    </citation>
    <scope>NUCLEOTIDE SEQUENCE</scope>
    <source>
        <strain evidence="1">Duluth1</strain>
        <tissue evidence="1">Whole animal</tissue>
    </source>
</reference>
<organism evidence="1 2">
    <name type="scientific">Dreissena polymorpha</name>
    <name type="common">Zebra mussel</name>
    <name type="synonym">Mytilus polymorpha</name>
    <dbReference type="NCBI Taxonomy" id="45954"/>
    <lineage>
        <taxon>Eukaryota</taxon>
        <taxon>Metazoa</taxon>
        <taxon>Spiralia</taxon>
        <taxon>Lophotrochozoa</taxon>
        <taxon>Mollusca</taxon>
        <taxon>Bivalvia</taxon>
        <taxon>Autobranchia</taxon>
        <taxon>Heteroconchia</taxon>
        <taxon>Euheterodonta</taxon>
        <taxon>Imparidentia</taxon>
        <taxon>Neoheterodontei</taxon>
        <taxon>Myida</taxon>
        <taxon>Dreissenoidea</taxon>
        <taxon>Dreissenidae</taxon>
        <taxon>Dreissena</taxon>
    </lineage>
</organism>
<proteinExistence type="predicted"/>
<evidence type="ECO:0000313" key="2">
    <source>
        <dbReference type="Proteomes" id="UP000828390"/>
    </source>
</evidence>
<reference evidence="1" key="2">
    <citation type="submission" date="2020-11" db="EMBL/GenBank/DDBJ databases">
        <authorList>
            <person name="McCartney M.A."/>
            <person name="Auch B."/>
            <person name="Kono T."/>
            <person name="Mallez S."/>
            <person name="Becker A."/>
            <person name="Gohl D.M."/>
            <person name="Silverstein K.A.T."/>
            <person name="Koren S."/>
            <person name="Bechman K.B."/>
            <person name="Herman A."/>
            <person name="Abrahante J.E."/>
            <person name="Garbe J."/>
        </authorList>
    </citation>
    <scope>NUCLEOTIDE SEQUENCE</scope>
    <source>
        <strain evidence="1">Duluth1</strain>
        <tissue evidence="1">Whole animal</tissue>
    </source>
</reference>
<sequence length="60" mass="7146">MTTVIHKCFRYIPEHKVQTNYGPFSRYYVQQDLDEGHLITTTIPVADVSFRDHKPQTFFK</sequence>
<accession>A0A9D4DZZ6</accession>
<gene>
    <name evidence="1" type="ORF">DPMN_171240</name>
</gene>
<evidence type="ECO:0000313" key="1">
    <source>
        <dbReference type="EMBL" id="KAH3769961.1"/>
    </source>
</evidence>
<dbReference type="AlphaFoldDB" id="A0A9D4DZZ6"/>
<comment type="caution">
    <text evidence="1">The sequence shown here is derived from an EMBL/GenBank/DDBJ whole genome shotgun (WGS) entry which is preliminary data.</text>
</comment>
<name>A0A9D4DZZ6_DREPO</name>
<dbReference type="Proteomes" id="UP000828390">
    <property type="component" value="Unassembled WGS sequence"/>
</dbReference>